<dbReference type="Gene3D" id="3.40.630.10">
    <property type="entry name" value="Zn peptidases"/>
    <property type="match status" value="1"/>
</dbReference>
<dbReference type="Gene3D" id="2.60.40.10">
    <property type="entry name" value="Immunoglobulins"/>
    <property type="match status" value="1"/>
</dbReference>
<dbReference type="PROSITE" id="PS50853">
    <property type="entry name" value="FN3"/>
    <property type="match status" value="1"/>
</dbReference>
<evidence type="ECO:0000256" key="3">
    <source>
        <dbReference type="ARBA" id="ARBA00023049"/>
    </source>
</evidence>
<organism evidence="6 7">
    <name type="scientific">Hymenobacter setariae</name>
    <dbReference type="NCBI Taxonomy" id="2594794"/>
    <lineage>
        <taxon>Bacteria</taxon>
        <taxon>Pseudomonadati</taxon>
        <taxon>Bacteroidota</taxon>
        <taxon>Cytophagia</taxon>
        <taxon>Cytophagales</taxon>
        <taxon>Hymenobacteraceae</taxon>
        <taxon>Hymenobacter</taxon>
    </lineage>
</organism>
<dbReference type="GO" id="GO:0006508">
    <property type="term" value="P:proteolysis"/>
    <property type="evidence" value="ECO:0007669"/>
    <property type="project" value="InterPro"/>
</dbReference>
<dbReference type="PANTHER" id="PTHR12147:SF26">
    <property type="entry name" value="PEPTIDASE M28 DOMAIN-CONTAINING PROTEIN"/>
    <property type="match status" value="1"/>
</dbReference>
<keyword evidence="3" id="KW-0645">Protease</keyword>
<dbReference type="InterPro" id="IPR013783">
    <property type="entry name" value="Ig-like_fold"/>
</dbReference>
<dbReference type="AlphaFoldDB" id="A0A558BPG6"/>
<name>A0A558BPG6_9BACT</name>
<evidence type="ECO:0000313" key="7">
    <source>
        <dbReference type="Proteomes" id="UP000317624"/>
    </source>
</evidence>
<dbReference type="InterPro" id="IPR045175">
    <property type="entry name" value="M28_fam"/>
</dbReference>
<dbReference type="InterPro" id="IPR003961">
    <property type="entry name" value="FN3_dom"/>
</dbReference>
<evidence type="ECO:0000313" key="6">
    <source>
        <dbReference type="EMBL" id="TVT38392.1"/>
    </source>
</evidence>
<evidence type="ECO:0000256" key="2">
    <source>
        <dbReference type="ARBA" id="ARBA00022525"/>
    </source>
</evidence>
<keyword evidence="7" id="KW-1185">Reference proteome</keyword>
<keyword evidence="6" id="KW-0378">Hydrolase</keyword>
<dbReference type="Proteomes" id="UP000317624">
    <property type="component" value="Unassembled WGS sequence"/>
</dbReference>
<dbReference type="CDD" id="cd00063">
    <property type="entry name" value="FN3"/>
    <property type="match status" value="1"/>
</dbReference>
<comment type="caution">
    <text evidence="6">The sequence shown here is derived from an EMBL/GenBank/DDBJ whole genome shotgun (WGS) entry which is preliminary data.</text>
</comment>
<evidence type="ECO:0000256" key="4">
    <source>
        <dbReference type="SAM" id="SignalP"/>
    </source>
</evidence>
<dbReference type="Pfam" id="PF04389">
    <property type="entry name" value="Peptidase_M28"/>
    <property type="match status" value="1"/>
</dbReference>
<dbReference type="InterPro" id="IPR007484">
    <property type="entry name" value="Peptidase_M28"/>
</dbReference>
<dbReference type="RefSeq" id="WP_144851216.1">
    <property type="nucleotide sequence ID" value="NZ_VMRJ01000005.1"/>
</dbReference>
<proteinExistence type="predicted"/>
<comment type="subcellular location">
    <subcellularLocation>
        <location evidence="1">Secreted</location>
    </subcellularLocation>
</comment>
<dbReference type="SUPFAM" id="SSF49265">
    <property type="entry name" value="Fibronectin type III"/>
    <property type="match status" value="1"/>
</dbReference>
<protein>
    <submittedName>
        <fullName evidence="6">M20/M25/M40 family metallo-hydrolase</fullName>
    </submittedName>
</protein>
<dbReference type="GO" id="GO:0005576">
    <property type="term" value="C:extracellular region"/>
    <property type="evidence" value="ECO:0007669"/>
    <property type="project" value="UniProtKB-SubCell"/>
</dbReference>
<keyword evidence="4" id="KW-0732">Signal</keyword>
<feature type="signal peptide" evidence="4">
    <location>
        <begin position="1"/>
        <end position="20"/>
    </location>
</feature>
<dbReference type="GO" id="GO:0008235">
    <property type="term" value="F:metalloexopeptidase activity"/>
    <property type="evidence" value="ECO:0007669"/>
    <property type="project" value="InterPro"/>
</dbReference>
<gene>
    <name evidence="6" type="ORF">FNT36_19555</name>
</gene>
<keyword evidence="3" id="KW-0482">Metalloprotease</keyword>
<evidence type="ECO:0000259" key="5">
    <source>
        <dbReference type="PROSITE" id="PS50853"/>
    </source>
</evidence>
<keyword evidence="2" id="KW-0964">Secreted</keyword>
<feature type="chain" id="PRO_5021905102" evidence="4">
    <location>
        <begin position="21"/>
        <end position="456"/>
    </location>
</feature>
<dbReference type="OrthoDB" id="345880at2"/>
<accession>A0A558BPG6</accession>
<dbReference type="SUPFAM" id="SSF53187">
    <property type="entry name" value="Zn-dependent exopeptidases"/>
    <property type="match status" value="1"/>
</dbReference>
<dbReference type="EMBL" id="VMRJ01000005">
    <property type="protein sequence ID" value="TVT38392.1"/>
    <property type="molecule type" value="Genomic_DNA"/>
</dbReference>
<dbReference type="PANTHER" id="PTHR12147">
    <property type="entry name" value="METALLOPEPTIDASE M28 FAMILY MEMBER"/>
    <property type="match status" value="1"/>
</dbReference>
<evidence type="ECO:0000256" key="1">
    <source>
        <dbReference type="ARBA" id="ARBA00004613"/>
    </source>
</evidence>
<reference evidence="6 7" key="1">
    <citation type="submission" date="2019-07" db="EMBL/GenBank/DDBJ databases">
        <title>Hymenobacter sp. straun FUR1 Genome sequencing and assembly.</title>
        <authorList>
            <person name="Chhetri G."/>
        </authorList>
    </citation>
    <scope>NUCLEOTIDE SEQUENCE [LARGE SCALE GENOMIC DNA]</scope>
    <source>
        <strain evidence="6 7">Fur1</strain>
    </source>
</reference>
<feature type="domain" description="Fibronectin type-III" evidence="5">
    <location>
        <begin position="367"/>
        <end position="456"/>
    </location>
</feature>
<dbReference type="InterPro" id="IPR036116">
    <property type="entry name" value="FN3_sf"/>
</dbReference>
<sequence>MLRTKLLPLLVLGTPGFALAQSSAPQPAADPTIQRLVNEVSAKNLEADVRKMVSFGTRHTLSDTQDKKRGIGAARLWVFNEFKKYSKAGGGRMTVEMDTFLMKPDGKRVDKLTPMANVLATIPGTDPTDKRVYIMSGHLDSRVTDVMNRTADAPGANDDASGVAAVMEVARVLAGQKFPCTIKLVAVQGEEQGLLGAAHLAQRAKREGWNVVGVLNNDIVGNSKGYDPEITDTLHLRVFSEGVPANETPEQARIRRQLSSENDAPSRQLARYAQTAAQRYVSANGYAVLLEYRPDRFLRGGDHTPFNQQGYAAVRFTETNENFNHQHQDLRTENGIVYGDLPEFVDYRYLRRTAQVNLATLASLALAPAAPQKVEVLTAKLTNRTELRWQAPQGGPAPAGYVVLVRETSAPQWQQRFPVSGTTADLGISKDNYIFGVVSVDAQGHESTPVLPVVGR</sequence>